<protein>
    <submittedName>
        <fullName evidence="1">Uncharacterized protein</fullName>
    </submittedName>
</protein>
<dbReference type="EMBL" id="JBDPZC010000014">
    <property type="protein sequence ID" value="MEO3715506.1"/>
    <property type="molecule type" value="Genomic_DNA"/>
</dbReference>
<evidence type="ECO:0000313" key="2">
    <source>
        <dbReference type="Proteomes" id="UP001462640"/>
    </source>
</evidence>
<organism evidence="1 2">
    <name type="scientific">Roseateles flavus</name>
    <dbReference type="NCBI Taxonomy" id="3149041"/>
    <lineage>
        <taxon>Bacteria</taxon>
        <taxon>Pseudomonadati</taxon>
        <taxon>Pseudomonadota</taxon>
        <taxon>Betaproteobacteria</taxon>
        <taxon>Burkholderiales</taxon>
        <taxon>Sphaerotilaceae</taxon>
        <taxon>Roseateles</taxon>
    </lineage>
</organism>
<dbReference type="Proteomes" id="UP001462640">
    <property type="component" value="Unassembled WGS sequence"/>
</dbReference>
<gene>
    <name evidence="1" type="ORF">ABDJ40_22260</name>
</gene>
<keyword evidence="2" id="KW-1185">Reference proteome</keyword>
<evidence type="ECO:0000313" key="1">
    <source>
        <dbReference type="EMBL" id="MEO3715506.1"/>
    </source>
</evidence>
<proteinExistence type="predicted"/>
<accession>A0ABV0GK64</accession>
<reference evidence="1 2" key="1">
    <citation type="submission" date="2024-05" db="EMBL/GenBank/DDBJ databases">
        <title>Roseateles sp. 2.12 16S ribosomal RNA gene Genome sequencing and assembly.</title>
        <authorList>
            <person name="Woo H."/>
        </authorList>
    </citation>
    <scope>NUCLEOTIDE SEQUENCE [LARGE SCALE GENOMIC DNA]</scope>
    <source>
        <strain evidence="1 2">2.12</strain>
    </source>
</reference>
<name>A0ABV0GK64_9BURK</name>
<sequence>MEFHVVSAVNLVDAIRMTLWVFEIWLRAGTFDPEEPIDSFRLAEVLDPGAIWIDSYGKRRESKWAAYVRLSHLLLAPTEI</sequence>
<comment type="caution">
    <text evidence="1">The sequence shown here is derived from an EMBL/GenBank/DDBJ whole genome shotgun (WGS) entry which is preliminary data.</text>
</comment>
<dbReference type="RefSeq" id="WP_347613002.1">
    <property type="nucleotide sequence ID" value="NZ_JBDPZC010000014.1"/>
</dbReference>